<dbReference type="RefSeq" id="WP_168965021.1">
    <property type="nucleotide sequence ID" value="NZ_JABAFR010000007.1"/>
</dbReference>
<reference evidence="3 4" key="1">
    <citation type="submission" date="2020-04" db="EMBL/GenBank/DDBJ databases">
        <authorList>
            <person name="Hitch T.C.A."/>
            <person name="Wylensek D."/>
            <person name="Clavel T."/>
        </authorList>
    </citation>
    <scope>NUCLEOTIDE SEQUENCE [LARGE SCALE GENOMIC DNA]</scope>
    <source>
        <strain evidence="3 4">BSM-383-APC-22F</strain>
    </source>
</reference>
<organism evidence="3 4">
    <name type="scientific">Faecalicoccus pleomorphus</name>
    <dbReference type="NCBI Taxonomy" id="1323"/>
    <lineage>
        <taxon>Bacteria</taxon>
        <taxon>Bacillati</taxon>
        <taxon>Bacillota</taxon>
        <taxon>Erysipelotrichia</taxon>
        <taxon>Erysipelotrichales</taxon>
        <taxon>Erysipelotrichaceae</taxon>
        <taxon>Faecalicoccus</taxon>
    </lineage>
</organism>
<proteinExistence type="predicted"/>
<feature type="transmembrane region" description="Helical" evidence="1">
    <location>
        <begin position="58"/>
        <end position="77"/>
    </location>
</feature>
<reference evidence="2" key="2">
    <citation type="submission" date="2023-01" db="EMBL/GenBank/DDBJ databases">
        <title>Human gut microbiome strain richness.</title>
        <authorList>
            <person name="Chen-Liaw A."/>
        </authorList>
    </citation>
    <scope>NUCLEOTIDE SEQUENCE</scope>
    <source>
        <strain evidence="2">D8_m1001271B151109d0_201107</strain>
    </source>
</reference>
<dbReference type="AlphaFoldDB" id="A0A7X9NH11"/>
<keyword evidence="1" id="KW-1133">Transmembrane helix</keyword>
<keyword evidence="1" id="KW-0812">Transmembrane</keyword>
<accession>A0A7X9NH11</accession>
<dbReference type="Proteomes" id="UP001212981">
    <property type="component" value="Unassembled WGS sequence"/>
</dbReference>
<sequence length="172" mass="19761">MKKHEYIVNKNKCKNPNAVKFIRYIQIASIIVVLLVLLYTALMSLITHVDFATIISENASITCGFILAMQAIVTFYVTKNMRKEVSDLENFETNRFRLLMIAISSFATVNYIIGILSVIALVKFYKWKGSFSLSDMFTEIKKESHLNDSILLFIVYLLLCTLQWIIGSMVIR</sequence>
<evidence type="ECO:0000256" key="1">
    <source>
        <dbReference type="SAM" id="Phobius"/>
    </source>
</evidence>
<evidence type="ECO:0000313" key="3">
    <source>
        <dbReference type="EMBL" id="NME44085.1"/>
    </source>
</evidence>
<dbReference type="EMBL" id="JABAFR010000007">
    <property type="protein sequence ID" value="NME44085.1"/>
    <property type="molecule type" value="Genomic_DNA"/>
</dbReference>
<comment type="caution">
    <text evidence="3">The sequence shown here is derived from an EMBL/GenBank/DDBJ whole genome shotgun (WGS) entry which is preliminary data.</text>
</comment>
<dbReference type="Proteomes" id="UP000540014">
    <property type="component" value="Unassembled WGS sequence"/>
</dbReference>
<feature type="transmembrane region" description="Helical" evidence="1">
    <location>
        <begin position="21"/>
        <end position="46"/>
    </location>
</feature>
<evidence type="ECO:0000313" key="4">
    <source>
        <dbReference type="Proteomes" id="UP000540014"/>
    </source>
</evidence>
<gene>
    <name evidence="3" type="ORF">HF861_04205</name>
    <name evidence="2" type="ORF">PND82_09255</name>
</gene>
<feature type="transmembrane region" description="Helical" evidence="1">
    <location>
        <begin position="98"/>
        <end position="122"/>
    </location>
</feature>
<evidence type="ECO:0000313" key="2">
    <source>
        <dbReference type="EMBL" id="MDB7983002.1"/>
    </source>
</evidence>
<name>A0A7X9NH11_9FIRM</name>
<dbReference type="EMBL" id="JAQLXO010000019">
    <property type="protein sequence ID" value="MDB7983002.1"/>
    <property type="molecule type" value="Genomic_DNA"/>
</dbReference>
<feature type="transmembrane region" description="Helical" evidence="1">
    <location>
        <begin position="150"/>
        <end position="171"/>
    </location>
</feature>
<protein>
    <submittedName>
        <fullName evidence="3">Uncharacterized protein</fullName>
    </submittedName>
</protein>
<keyword evidence="1" id="KW-0472">Membrane</keyword>